<proteinExistence type="predicted"/>
<protein>
    <submittedName>
        <fullName evidence="3">Uncharacterized protein</fullName>
    </submittedName>
</protein>
<feature type="compositionally biased region" description="Basic and acidic residues" evidence="2">
    <location>
        <begin position="428"/>
        <end position="447"/>
    </location>
</feature>
<comment type="caution">
    <text evidence="3">The sequence shown here is derived from an EMBL/GenBank/DDBJ whole genome shotgun (WGS) entry which is preliminary data.</text>
</comment>
<evidence type="ECO:0000313" key="3">
    <source>
        <dbReference type="EMBL" id="TFD75981.1"/>
    </source>
</evidence>
<dbReference type="EMBL" id="SOHQ01000041">
    <property type="protein sequence ID" value="TFD75981.1"/>
    <property type="molecule type" value="Genomic_DNA"/>
</dbReference>
<feature type="coiled-coil region" evidence="1">
    <location>
        <begin position="281"/>
        <end position="315"/>
    </location>
</feature>
<evidence type="ECO:0000256" key="2">
    <source>
        <dbReference type="SAM" id="MobiDB-lite"/>
    </source>
</evidence>
<feature type="compositionally biased region" description="Basic and acidic residues" evidence="2">
    <location>
        <begin position="396"/>
        <end position="411"/>
    </location>
</feature>
<sequence>MTGPRRWPVHPAPIDGETFYSWLRRIAACYSTDLTLLGDDLGFTLRWRPPEDIDAAATSAMIDVPAERTGVTPDRLRQMDAAGWVPWRRDKSDEVQQGAQRTCRFPGCVRAAVSAESGSGRPPEYCDDDGHNRAAGWRARRRLADEPSRNIEDEKRPVDAARQRAGELSGQITGMLEQLGQQLTALKEELQTVADPDAVEAQIESVTTEAATQVAAATTRTRRAEQAQRQADAERLEADAAATEASELADQRHADLTVTQLELGDREHALDQVTAELVAVRSAAKAQNAQAQAELSRLREQLTTVRTRLGEAEHERDDAAARAETASAAWAEAEERARGAVARADDEAARAQRIETDLAKIRDQLDQARTAKDTLREEGRSLREHLATAIVERDAARANARRERTHADQRISELSTISDQQIAHLRDGAAELRQEVREQRGRADRPLLDPTSASGGD</sequence>
<evidence type="ECO:0000256" key="1">
    <source>
        <dbReference type="SAM" id="Coils"/>
    </source>
</evidence>
<organism evidence="3 4">
    <name type="scientific">Cryobacterium psychrophilum</name>
    <dbReference type="NCBI Taxonomy" id="41988"/>
    <lineage>
        <taxon>Bacteria</taxon>
        <taxon>Bacillati</taxon>
        <taxon>Actinomycetota</taxon>
        <taxon>Actinomycetes</taxon>
        <taxon>Micrococcales</taxon>
        <taxon>Microbacteriaceae</taxon>
        <taxon>Cryobacterium</taxon>
    </lineage>
</organism>
<reference evidence="3 4" key="1">
    <citation type="submission" date="2019-03" db="EMBL/GenBank/DDBJ databases">
        <title>Genomics of glacier-inhabiting Cryobacterium strains.</title>
        <authorList>
            <person name="Liu Q."/>
            <person name="Xin Y.-H."/>
        </authorList>
    </citation>
    <scope>NUCLEOTIDE SEQUENCE [LARGE SCALE GENOMIC DNA]</scope>
    <source>
        <strain evidence="3 4">CGMCC 1.4292</strain>
    </source>
</reference>
<feature type="region of interest" description="Disordered" evidence="2">
    <location>
        <begin position="396"/>
        <end position="415"/>
    </location>
</feature>
<evidence type="ECO:0000313" key="4">
    <source>
        <dbReference type="Proteomes" id="UP000298218"/>
    </source>
</evidence>
<keyword evidence="4" id="KW-1185">Reference proteome</keyword>
<dbReference type="RefSeq" id="WP_134172946.1">
    <property type="nucleotide sequence ID" value="NZ_SODI01000001.1"/>
</dbReference>
<dbReference type="AlphaFoldDB" id="A0A4Y8KJC9"/>
<dbReference type="Proteomes" id="UP000298218">
    <property type="component" value="Unassembled WGS sequence"/>
</dbReference>
<keyword evidence="1" id="KW-0175">Coiled coil</keyword>
<dbReference type="OrthoDB" id="4243599at2"/>
<feature type="coiled-coil region" evidence="1">
    <location>
        <begin position="344"/>
        <end position="385"/>
    </location>
</feature>
<feature type="region of interest" description="Disordered" evidence="2">
    <location>
        <begin position="428"/>
        <end position="457"/>
    </location>
</feature>
<gene>
    <name evidence="3" type="ORF">E3T53_14430</name>
</gene>
<name>A0A4Y8KJC9_9MICO</name>
<accession>A0A4Y8KJC9</accession>